<reference evidence="3" key="1">
    <citation type="journal article" date="2010" name="ISME J.">
        <title>The complete genome sequence of the algal symbiont Dinoroseobacter shibae: a hitchhiker's guide to life in the sea.</title>
        <authorList>
            <person name="Wagner-Dobler I."/>
            <person name="Ballhausen B."/>
            <person name="Berger M."/>
            <person name="Brinkhoff T."/>
            <person name="Buchholz I."/>
            <person name="Bunk B."/>
            <person name="Cypionka H."/>
            <person name="Daniel R."/>
            <person name="Drepper T."/>
            <person name="Gerdts G."/>
            <person name="Hahnke S."/>
            <person name="Han C."/>
            <person name="Jahn D."/>
            <person name="Kalhoefer D."/>
            <person name="Kiss H."/>
            <person name="Klenk H.P."/>
            <person name="Kyrpides N."/>
            <person name="Liebl W."/>
            <person name="Liesegang H."/>
            <person name="Meincke L."/>
            <person name="Pati A."/>
            <person name="Petersen J."/>
            <person name="Piekarski T."/>
            <person name="Pommerenke C."/>
            <person name="Pradella S."/>
            <person name="Pukall R."/>
            <person name="Rabus R."/>
            <person name="Stackebrandt E."/>
            <person name="Thole S."/>
            <person name="Thompson L."/>
            <person name="Tielen P."/>
            <person name="Tomasch J."/>
            <person name="von Jan M."/>
            <person name="Wanphrut N."/>
            <person name="Wichels A."/>
            <person name="Zech H."/>
            <person name="Simon M."/>
        </authorList>
    </citation>
    <scope>NUCLEOTIDE SEQUENCE [LARGE SCALE GENOMIC DNA]</scope>
    <source>
        <strain evidence="3">DSM 16493 / NCIMB 14021 / DFL 12</strain>
    </source>
</reference>
<accession>A8LI20</accession>
<dbReference type="InterPro" id="IPR045601">
    <property type="entry name" value="DUF6455"/>
</dbReference>
<dbReference type="KEGG" id="dsh:Dshi_2621"/>
<gene>
    <name evidence="2" type="ordered locus">Dshi_2621</name>
</gene>
<dbReference type="Pfam" id="PF20056">
    <property type="entry name" value="DUF6455"/>
    <property type="match status" value="1"/>
</dbReference>
<feature type="domain" description="DUF6455" evidence="1">
    <location>
        <begin position="19"/>
        <end position="100"/>
    </location>
</feature>
<dbReference type="RefSeq" id="WP_012179282.1">
    <property type="nucleotide sequence ID" value="NC_009952.1"/>
</dbReference>
<evidence type="ECO:0000313" key="3">
    <source>
        <dbReference type="Proteomes" id="UP000006833"/>
    </source>
</evidence>
<dbReference type="STRING" id="398580.Dshi_2621"/>
<evidence type="ECO:0000259" key="1">
    <source>
        <dbReference type="Pfam" id="PF20056"/>
    </source>
</evidence>
<dbReference type="AlphaFoldDB" id="A8LI20"/>
<organism evidence="2 3">
    <name type="scientific">Dinoroseobacter shibae (strain DSM 16493 / NCIMB 14021 / DFL 12)</name>
    <dbReference type="NCBI Taxonomy" id="398580"/>
    <lineage>
        <taxon>Bacteria</taxon>
        <taxon>Pseudomonadati</taxon>
        <taxon>Pseudomonadota</taxon>
        <taxon>Alphaproteobacteria</taxon>
        <taxon>Rhodobacterales</taxon>
        <taxon>Roseobacteraceae</taxon>
        <taxon>Dinoroseobacter</taxon>
    </lineage>
</organism>
<keyword evidence="3" id="KW-1185">Reference proteome</keyword>
<evidence type="ECO:0000313" key="2">
    <source>
        <dbReference type="EMBL" id="ABV94354.1"/>
    </source>
</evidence>
<sequence length="111" mass="12096">MTRAAPRAQSTQDSACPKRLGKANAHFWLVQRMAKTAGLDLAKAVEAGLLRQDDWASMVQCCRGCAWADGCEHWLDTADQNADAPPVPCLNRTRMARLKEALAVETEADVA</sequence>
<name>A8LI20_DINSH</name>
<dbReference type="OrthoDB" id="7689275at2"/>
<dbReference type="HOGENOM" id="CLU_172417_0_0_5"/>
<proteinExistence type="predicted"/>
<protein>
    <recommendedName>
        <fullName evidence="1">DUF6455 domain-containing protein</fullName>
    </recommendedName>
</protein>
<dbReference type="Proteomes" id="UP000006833">
    <property type="component" value="Chromosome"/>
</dbReference>
<dbReference type="EMBL" id="CP000830">
    <property type="protein sequence ID" value="ABV94354.1"/>
    <property type="molecule type" value="Genomic_DNA"/>
</dbReference>
<dbReference type="eggNOG" id="ENOG50336UV">
    <property type="taxonomic scope" value="Bacteria"/>
</dbReference>